<protein>
    <recommendedName>
        <fullName evidence="4">Lipoprotein</fullName>
    </recommendedName>
</protein>
<sequence length="133" mass="14518">MRLNLLPLLLAPLVLAACDSPRLMPGGATISSFPSAQGFSFVGPYSSIFLETEPAAEAIRSQVDHVVFVVGDKTFPANRTPDLTKPHSYYWFTSNPCEELPQGDTLPLKYEMLDANNAVVQQASTTVDIQTCR</sequence>
<accession>A0A172T7B0</accession>
<dbReference type="Proteomes" id="UP000077363">
    <property type="component" value="Chromosome"/>
</dbReference>
<dbReference type="AlphaFoldDB" id="A0A172T7B0"/>
<feature type="chain" id="PRO_5008000445" description="Lipoprotein" evidence="1">
    <location>
        <begin position="17"/>
        <end position="133"/>
    </location>
</feature>
<dbReference type="PROSITE" id="PS51257">
    <property type="entry name" value="PROKAR_LIPOPROTEIN"/>
    <property type="match status" value="1"/>
</dbReference>
<reference evidence="2 3" key="1">
    <citation type="submission" date="2015-01" db="EMBL/GenBank/DDBJ databases">
        <title>Deinococcus puniceus/DY1/ whole genome sequencing.</title>
        <authorList>
            <person name="Kim M.K."/>
            <person name="Srinivasan S."/>
            <person name="Lee J.-J."/>
        </authorList>
    </citation>
    <scope>NUCLEOTIDE SEQUENCE [LARGE SCALE GENOMIC DNA]</scope>
    <source>
        <strain evidence="2 3">DY1</strain>
    </source>
</reference>
<evidence type="ECO:0000313" key="3">
    <source>
        <dbReference type="Proteomes" id="UP000077363"/>
    </source>
</evidence>
<evidence type="ECO:0008006" key="4">
    <source>
        <dbReference type="Google" id="ProtNLM"/>
    </source>
</evidence>
<proteinExistence type="predicted"/>
<keyword evidence="3" id="KW-1185">Reference proteome</keyword>
<evidence type="ECO:0000313" key="2">
    <source>
        <dbReference type="EMBL" id="ANE42870.1"/>
    </source>
</evidence>
<dbReference type="STRING" id="1182568.SU48_02805"/>
<dbReference type="PATRIC" id="fig|1182568.3.peg.587"/>
<keyword evidence="1" id="KW-0732">Signal</keyword>
<organism evidence="2 3">
    <name type="scientific">Deinococcus puniceus</name>
    <dbReference type="NCBI Taxonomy" id="1182568"/>
    <lineage>
        <taxon>Bacteria</taxon>
        <taxon>Thermotogati</taxon>
        <taxon>Deinococcota</taxon>
        <taxon>Deinococci</taxon>
        <taxon>Deinococcales</taxon>
        <taxon>Deinococcaceae</taxon>
        <taxon>Deinococcus</taxon>
    </lineage>
</organism>
<evidence type="ECO:0000256" key="1">
    <source>
        <dbReference type="SAM" id="SignalP"/>
    </source>
</evidence>
<dbReference type="EMBL" id="CP011387">
    <property type="protein sequence ID" value="ANE42870.1"/>
    <property type="molecule type" value="Genomic_DNA"/>
</dbReference>
<dbReference type="KEGG" id="dpu:SU48_02805"/>
<gene>
    <name evidence="2" type="ORF">SU48_02805</name>
</gene>
<name>A0A172T7B0_9DEIO</name>
<feature type="signal peptide" evidence="1">
    <location>
        <begin position="1"/>
        <end position="16"/>
    </location>
</feature>